<dbReference type="PRINTS" id="PR01245">
    <property type="entry name" value="RAD1REC1"/>
</dbReference>
<dbReference type="Gene3D" id="3.70.10.10">
    <property type="match status" value="1"/>
</dbReference>
<keyword evidence="5" id="KW-0539">Nucleus</keyword>
<evidence type="ECO:0000256" key="4">
    <source>
        <dbReference type="ARBA" id="ARBA00023204"/>
    </source>
</evidence>
<dbReference type="Proteomes" id="UP000887565">
    <property type="component" value="Unplaced"/>
</dbReference>
<accession>A0A915ICX4</accession>
<dbReference type="WBParaSite" id="nRc.2.0.1.t11747-RA">
    <property type="protein sequence ID" value="nRc.2.0.1.t11747-RA"/>
    <property type="gene ID" value="nRc.2.0.1.g11747"/>
</dbReference>
<reference evidence="7" key="1">
    <citation type="submission" date="2022-11" db="UniProtKB">
        <authorList>
            <consortium name="WormBaseParasite"/>
        </authorList>
    </citation>
    <scope>IDENTIFICATION</scope>
</reference>
<dbReference type="GO" id="GO:0030896">
    <property type="term" value="C:checkpoint clamp complex"/>
    <property type="evidence" value="ECO:0007669"/>
    <property type="project" value="TreeGrafter"/>
</dbReference>
<sequence>MVVVNKGNTSRLAGDRYLFQARCSNVKDLHAILKAIAFNEDALINVSSSGVRVIVEDVKCLQANAFLQTELFDEFVLKEETVNFCLNINVL</sequence>
<dbReference type="PANTHER" id="PTHR10870">
    <property type="entry name" value="CELL CYCLE CHECKPOINT PROTEIN RAD1"/>
    <property type="match status" value="1"/>
</dbReference>
<evidence type="ECO:0000256" key="5">
    <source>
        <dbReference type="ARBA" id="ARBA00023242"/>
    </source>
</evidence>
<dbReference type="GO" id="GO:0006281">
    <property type="term" value="P:DNA repair"/>
    <property type="evidence" value="ECO:0007669"/>
    <property type="project" value="UniProtKB-KW"/>
</dbReference>
<dbReference type="Pfam" id="PF02144">
    <property type="entry name" value="Rad1"/>
    <property type="match status" value="1"/>
</dbReference>
<keyword evidence="3" id="KW-0227">DNA damage</keyword>
<organism evidence="6 7">
    <name type="scientific">Romanomermis culicivorax</name>
    <name type="common">Nematode worm</name>
    <dbReference type="NCBI Taxonomy" id="13658"/>
    <lineage>
        <taxon>Eukaryota</taxon>
        <taxon>Metazoa</taxon>
        <taxon>Ecdysozoa</taxon>
        <taxon>Nematoda</taxon>
        <taxon>Enoplea</taxon>
        <taxon>Dorylaimia</taxon>
        <taxon>Mermithida</taxon>
        <taxon>Mermithoidea</taxon>
        <taxon>Mermithidae</taxon>
        <taxon>Romanomermis</taxon>
    </lineage>
</organism>
<proteinExistence type="inferred from homology"/>
<keyword evidence="4" id="KW-0234">DNA repair</keyword>
<keyword evidence="6" id="KW-1185">Reference proteome</keyword>
<comment type="subcellular location">
    <subcellularLocation>
        <location evidence="1">Nucleus</location>
    </subcellularLocation>
</comment>
<comment type="similarity">
    <text evidence="2">Belongs to the rad1 family.</text>
</comment>
<evidence type="ECO:0000256" key="2">
    <source>
        <dbReference type="ARBA" id="ARBA00010991"/>
    </source>
</evidence>
<evidence type="ECO:0000256" key="3">
    <source>
        <dbReference type="ARBA" id="ARBA00022763"/>
    </source>
</evidence>
<dbReference type="GO" id="GO:0000077">
    <property type="term" value="P:DNA damage checkpoint signaling"/>
    <property type="evidence" value="ECO:0007669"/>
    <property type="project" value="InterPro"/>
</dbReference>
<dbReference type="AlphaFoldDB" id="A0A915ICX4"/>
<name>A0A915ICX4_ROMCU</name>
<dbReference type="InterPro" id="IPR003021">
    <property type="entry name" value="Rad1_Rec1_Rad17"/>
</dbReference>
<dbReference type="PANTHER" id="PTHR10870:SF0">
    <property type="entry name" value="CELL CYCLE CHECKPOINT PROTEIN RAD1"/>
    <property type="match status" value="1"/>
</dbReference>
<evidence type="ECO:0000313" key="7">
    <source>
        <dbReference type="WBParaSite" id="nRc.2.0.1.t11747-RA"/>
    </source>
</evidence>
<evidence type="ECO:0000256" key="1">
    <source>
        <dbReference type="ARBA" id="ARBA00004123"/>
    </source>
</evidence>
<evidence type="ECO:0000313" key="6">
    <source>
        <dbReference type="Proteomes" id="UP000887565"/>
    </source>
</evidence>
<protein>
    <submittedName>
        <fullName evidence="7">Uncharacterized protein</fullName>
    </submittedName>
</protein>